<accession>A0A6G0MLW6</accession>
<gene>
    <name evidence="3" type="ORF">PF004_g27250</name>
</gene>
<feature type="compositionally biased region" description="Basic and acidic residues" evidence="1">
    <location>
        <begin position="325"/>
        <end position="349"/>
    </location>
</feature>
<sequence length="779" mass="85253">MATRARVNSALRAHHMPAHLRHLEGKFKNARGQSLSYLALFPPSSTPLRAVVLYLHGIGDHSRRYFHLYERLCNAGFGVLAYDLLSHGASDSDQHGLRAHSARFQYFVDDTNEFLKMAKTQLYPQLALPQGREPKLVLSGMSYGTLVSLHTILSGVHGFSGVVLVAPALLVEMTTTLRVQAVFARPLSKLIPKARIVPGVNGDFLCRDQDYVNDFKADPLTVSEPVTARMGAETLKAMRALEADKRVEDKDSALCKLPMLMMMGSNDKVTSLELAQVFYERLAAQDKEFKVFDDYFHALFDDPESEAVFVHLENWLKKRFPNPEGGEKVDKIEEGDETKAETAEEATKEEKEVEEVVMEEVTDETVAKEETKVEVSAKEETAVAEGVEVEAAVTEEVNVDAAVTETVKEVTKEEKEGEAVVVEEAKVEGVTKEEKKDEAVVVGEATVELTEEVTEEEKKDEAVVVEEATVEATKEVTEEKKDEAVVVEEAKVEAIEEVTKEEKKVEAVVVDEAKVDATEEAIKEEKIEDTKVEDVFTDKATQEEDVEAAGGEEKVETDVTEEPKLEVVATEEAEIDTSVTEETETAVNEETEVEAGATQEVKAEAVVTEAETVVTEENEVEVAVTVETKIDAVAAEETKVEVAVTEEKEVEVVTEEKEVEVVAEEKEVEVVAEIAVQQETNVDDVDASSDTTVTEDANIEAVESTASEQAKPESDAKNAKDGPAAVEVSDKTDANQVEASKSSDKSTVDDMPTSSDVSSETPKVEIVGSAKATEEKTLA</sequence>
<dbReference type="AlphaFoldDB" id="A0A6G0MLW6"/>
<dbReference type="Gene3D" id="3.40.50.1820">
    <property type="entry name" value="alpha/beta hydrolase"/>
    <property type="match status" value="1"/>
</dbReference>
<dbReference type="PANTHER" id="PTHR11614">
    <property type="entry name" value="PHOSPHOLIPASE-RELATED"/>
    <property type="match status" value="1"/>
</dbReference>
<dbReference type="InterPro" id="IPR029058">
    <property type="entry name" value="AB_hydrolase_fold"/>
</dbReference>
<organism evidence="3 4">
    <name type="scientific">Phytophthora fragariae</name>
    <dbReference type="NCBI Taxonomy" id="53985"/>
    <lineage>
        <taxon>Eukaryota</taxon>
        <taxon>Sar</taxon>
        <taxon>Stramenopiles</taxon>
        <taxon>Oomycota</taxon>
        <taxon>Peronosporomycetes</taxon>
        <taxon>Peronosporales</taxon>
        <taxon>Peronosporaceae</taxon>
        <taxon>Phytophthora</taxon>
    </lineage>
</organism>
<evidence type="ECO:0000259" key="2">
    <source>
        <dbReference type="Pfam" id="PF12146"/>
    </source>
</evidence>
<dbReference type="InterPro" id="IPR022742">
    <property type="entry name" value="Hydrolase_4"/>
</dbReference>
<proteinExistence type="predicted"/>
<evidence type="ECO:0000313" key="4">
    <source>
        <dbReference type="Proteomes" id="UP000476176"/>
    </source>
</evidence>
<feature type="compositionally biased region" description="Polar residues" evidence="1">
    <location>
        <begin position="752"/>
        <end position="761"/>
    </location>
</feature>
<protein>
    <recommendedName>
        <fullName evidence="2">Serine aminopeptidase S33 domain-containing protein</fullName>
    </recommendedName>
</protein>
<feature type="compositionally biased region" description="Basic and acidic residues" evidence="1">
    <location>
        <begin position="710"/>
        <end position="720"/>
    </location>
</feature>
<feature type="region of interest" description="Disordered" evidence="1">
    <location>
        <begin position="678"/>
        <end position="779"/>
    </location>
</feature>
<evidence type="ECO:0000256" key="1">
    <source>
        <dbReference type="SAM" id="MobiDB-lite"/>
    </source>
</evidence>
<feature type="compositionally biased region" description="Basic and acidic residues" evidence="1">
    <location>
        <begin position="551"/>
        <end position="565"/>
    </location>
</feature>
<feature type="region of interest" description="Disordered" evidence="1">
    <location>
        <begin position="323"/>
        <end position="349"/>
    </location>
</feature>
<evidence type="ECO:0000313" key="3">
    <source>
        <dbReference type="EMBL" id="KAE9172493.1"/>
    </source>
</evidence>
<dbReference type="EMBL" id="QXGC01003886">
    <property type="protein sequence ID" value="KAE9172493.1"/>
    <property type="molecule type" value="Genomic_DNA"/>
</dbReference>
<dbReference type="SUPFAM" id="SSF53474">
    <property type="entry name" value="alpha/beta-Hydrolases"/>
    <property type="match status" value="1"/>
</dbReference>
<reference evidence="3 4" key="1">
    <citation type="submission" date="2018-09" db="EMBL/GenBank/DDBJ databases">
        <title>Genomic investigation of the strawberry pathogen Phytophthora fragariae indicates pathogenicity is determined by transcriptional variation in three key races.</title>
        <authorList>
            <person name="Adams T.M."/>
            <person name="Armitage A.D."/>
            <person name="Sobczyk M.K."/>
            <person name="Bates H.J."/>
            <person name="Dunwell J.M."/>
            <person name="Nellist C.F."/>
            <person name="Harrison R.J."/>
        </authorList>
    </citation>
    <scope>NUCLEOTIDE SEQUENCE [LARGE SCALE GENOMIC DNA]</scope>
    <source>
        <strain evidence="3 4">BC-23</strain>
    </source>
</reference>
<feature type="region of interest" description="Disordered" evidence="1">
    <location>
        <begin position="534"/>
        <end position="598"/>
    </location>
</feature>
<comment type="caution">
    <text evidence="3">The sequence shown here is derived from an EMBL/GenBank/DDBJ whole genome shotgun (WGS) entry which is preliminary data.</text>
</comment>
<name>A0A6G0MLW6_9STRA</name>
<dbReference type="Pfam" id="PF12146">
    <property type="entry name" value="Hydrolase_4"/>
    <property type="match status" value="1"/>
</dbReference>
<dbReference type="InterPro" id="IPR051044">
    <property type="entry name" value="MAG_DAG_Lipase"/>
</dbReference>
<feature type="domain" description="Serine aminopeptidase S33" evidence="2">
    <location>
        <begin position="48"/>
        <end position="304"/>
    </location>
</feature>
<dbReference type="Proteomes" id="UP000476176">
    <property type="component" value="Unassembled WGS sequence"/>
</dbReference>
<feature type="compositionally biased region" description="Acidic residues" evidence="1">
    <location>
        <begin position="569"/>
        <end position="593"/>
    </location>
</feature>